<dbReference type="SUPFAM" id="SSF52172">
    <property type="entry name" value="CheY-like"/>
    <property type="match status" value="1"/>
</dbReference>
<dbReference type="PIRSF" id="PIRSF036382">
    <property type="entry name" value="RR_antiterm"/>
    <property type="match status" value="1"/>
</dbReference>
<feature type="domain" description="Response regulatory" evidence="2">
    <location>
        <begin position="4"/>
        <end position="118"/>
    </location>
</feature>
<name>A0A1H9GLX2_9GAMM</name>
<dbReference type="InterPro" id="IPR011006">
    <property type="entry name" value="CheY-like_superfamily"/>
</dbReference>
<dbReference type="GO" id="GO:0000160">
    <property type="term" value="P:phosphorelay signal transduction system"/>
    <property type="evidence" value="ECO:0007669"/>
    <property type="project" value="InterPro"/>
</dbReference>
<gene>
    <name evidence="4" type="ORF">SAMN04488038_107123</name>
</gene>
<dbReference type="InterPro" id="IPR008327">
    <property type="entry name" value="Sig_transdc_resp-reg_antiterm"/>
</dbReference>
<dbReference type="PROSITE" id="PS50921">
    <property type="entry name" value="ANTAR"/>
    <property type="match status" value="1"/>
</dbReference>
<dbReference type="Pfam" id="PF03861">
    <property type="entry name" value="ANTAR"/>
    <property type="match status" value="1"/>
</dbReference>
<dbReference type="OrthoDB" id="9782798at2"/>
<dbReference type="STRING" id="489703.SAMN04488038_107123"/>
<evidence type="ECO:0000259" key="3">
    <source>
        <dbReference type="PROSITE" id="PS50921"/>
    </source>
</evidence>
<feature type="domain" description="ANTAR" evidence="3">
    <location>
        <begin position="124"/>
        <end position="185"/>
    </location>
</feature>
<reference evidence="4 5" key="1">
    <citation type="submission" date="2016-10" db="EMBL/GenBank/DDBJ databases">
        <authorList>
            <person name="de Groot N.N."/>
        </authorList>
    </citation>
    <scope>NUCLEOTIDE SEQUENCE [LARGE SCALE GENOMIC DNA]</scope>
    <source>
        <strain evidence="4 5">DSM 25927</strain>
    </source>
</reference>
<dbReference type="SMART" id="SM01012">
    <property type="entry name" value="ANTAR"/>
    <property type="match status" value="1"/>
</dbReference>
<dbReference type="Proteomes" id="UP000199233">
    <property type="component" value="Unassembled WGS sequence"/>
</dbReference>
<dbReference type="GO" id="GO:0003723">
    <property type="term" value="F:RNA binding"/>
    <property type="evidence" value="ECO:0007669"/>
    <property type="project" value="InterPro"/>
</dbReference>
<evidence type="ECO:0000313" key="5">
    <source>
        <dbReference type="Proteomes" id="UP000199233"/>
    </source>
</evidence>
<evidence type="ECO:0000256" key="1">
    <source>
        <dbReference type="PROSITE-ProRule" id="PRU00169"/>
    </source>
</evidence>
<dbReference type="InterPro" id="IPR036388">
    <property type="entry name" value="WH-like_DNA-bd_sf"/>
</dbReference>
<dbReference type="Gene3D" id="1.10.10.10">
    <property type="entry name" value="Winged helix-like DNA-binding domain superfamily/Winged helix DNA-binding domain"/>
    <property type="match status" value="1"/>
</dbReference>
<dbReference type="PROSITE" id="PS50110">
    <property type="entry name" value="RESPONSE_REGULATORY"/>
    <property type="match status" value="1"/>
</dbReference>
<protein>
    <submittedName>
        <fullName evidence="4">Response regulator receiver and ANTAR domain protein</fullName>
    </submittedName>
</protein>
<evidence type="ECO:0000259" key="2">
    <source>
        <dbReference type="PROSITE" id="PS50110"/>
    </source>
</evidence>
<organism evidence="4 5">
    <name type="scientific">Solimonas aquatica</name>
    <dbReference type="NCBI Taxonomy" id="489703"/>
    <lineage>
        <taxon>Bacteria</taxon>
        <taxon>Pseudomonadati</taxon>
        <taxon>Pseudomonadota</taxon>
        <taxon>Gammaproteobacteria</taxon>
        <taxon>Nevskiales</taxon>
        <taxon>Nevskiaceae</taxon>
        <taxon>Solimonas</taxon>
    </lineage>
</organism>
<dbReference type="RefSeq" id="WP_093285446.1">
    <property type="nucleotide sequence ID" value="NZ_FOFS01000007.1"/>
</dbReference>
<sequence>MKTRVLIAGSAAGYKARLCAALEQAGFTVLTAPEPLFNLEAVVRDLAPDVILIHAESPDRDTLENLAVFHERAPKPVVTICAKAESSLQQQLSHAGFSFYAVDDFSPVLLQSLVQVSLAQFQREQVLRESLACAQAELGDRRDVDRAKCLLMDRYAMKESEAYHHLRRAAMRRAQKLPDFARLVLREENNLDAIAAEMARSLR</sequence>
<dbReference type="Gene3D" id="3.40.50.2300">
    <property type="match status" value="1"/>
</dbReference>
<comment type="caution">
    <text evidence="1">Lacks conserved residue(s) required for the propagation of feature annotation.</text>
</comment>
<keyword evidence="5" id="KW-1185">Reference proteome</keyword>
<dbReference type="InterPro" id="IPR005561">
    <property type="entry name" value="ANTAR"/>
</dbReference>
<proteinExistence type="predicted"/>
<evidence type="ECO:0000313" key="4">
    <source>
        <dbReference type="EMBL" id="SEQ51014.1"/>
    </source>
</evidence>
<accession>A0A1H9GLX2</accession>
<dbReference type="InterPro" id="IPR001789">
    <property type="entry name" value="Sig_transdc_resp-reg_receiver"/>
</dbReference>
<dbReference type="EMBL" id="FOFS01000007">
    <property type="protein sequence ID" value="SEQ51014.1"/>
    <property type="molecule type" value="Genomic_DNA"/>
</dbReference>
<dbReference type="AlphaFoldDB" id="A0A1H9GLX2"/>